<accession>A0A2I1K4I3</accession>
<sequence length="260" mass="28607">MKYLVLDTAGEALAVGAIEGEYPNGSWQILAQQTLIGARKHGETLAAVIDSTLKVLNWRAREVAALIVGCGPGSFTGVRIGITYAKTWAQFNQVPLYTVSSLGLLAVSGWLANATPSSFIVPVIDGRRGTAYTGLYRYHQEKQQLIAVLPDTHCDFDVWLDTIQSHLVPTDSIVFVGHSLDSFEEIIESSALQQETTLIQGWASQPRVAEAMNWLTSERVDDIATLAPNYTQQTLAEREWQAAQPGDQPSDERESLIDRY</sequence>
<dbReference type="SUPFAM" id="SSF53067">
    <property type="entry name" value="Actin-like ATPase domain"/>
    <property type="match status" value="2"/>
</dbReference>
<evidence type="ECO:0000256" key="1">
    <source>
        <dbReference type="SAM" id="MobiDB-lite"/>
    </source>
</evidence>
<name>A0A2I1K4I3_9LACT</name>
<keyword evidence="3" id="KW-0808">Transferase</keyword>
<dbReference type="AlphaFoldDB" id="A0A2I1K4I3"/>
<protein>
    <submittedName>
        <fullName evidence="3">tRNA (Adenosine(37)-N6)-threonylcarbamoyltransferase complex dimerization subunit type 1 TsaB</fullName>
    </submittedName>
</protein>
<dbReference type="Proteomes" id="UP000234384">
    <property type="component" value="Unassembled WGS sequence"/>
</dbReference>
<dbReference type="OrthoDB" id="9784166at2"/>
<dbReference type="GO" id="GO:0016740">
    <property type="term" value="F:transferase activity"/>
    <property type="evidence" value="ECO:0007669"/>
    <property type="project" value="UniProtKB-KW"/>
</dbReference>
<evidence type="ECO:0000313" key="4">
    <source>
        <dbReference type="Proteomes" id="UP000234384"/>
    </source>
</evidence>
<evidence type="ECO:0000313" key="3">
    <source>
        <dbReference type="EMBL" id="PKY90543.1"/>
    </source>
</evidence>
<feature type="compositionally biased region" description="Basic and acidic residues" evidence="1">
    <location>
        <begin position="250"/>
        <end position="260"/>
    </location>
</feature>
<dbReference type="RefSeq" id="WP_101953771.1">
    <property type="nucleotide sequence ID" value="NZ_PKHE01000002.1"/>
</dbReference>
<evidence type="ECO:0000259" key="2">
    <source>
        <dbReference type="Pfam" id="PF00814"/>
    </source>
</evidence>
<dbReference type="InterPro" id="IPR043129">
    <property type="entry name" value="ATPase_NBD"/>
</dbReference>
<dbReference type="Pfam" id="PF00814">
    <property type="entry name" value="TsaD"/>
    <property type="match status" value="1"/>
</dbReference>
<dbReference type="InterPro" id="IPR000905">
    <property type="entry name" value="Gcp-like_dom"/>
</dbReference>
<gene>
    <name evidence="3" type="primary">tsaB</name>
    <name evidence="3" type="ORF">CYJ57_01385</name>
</gene>
<organism evidence="3 4">
    <name type="scientific">Falseniella ignava</name>
    <dbReference type="NCBI Taxonomy" id="137730"/>
    <lineage>
        <taxon>Bacteria</taxon>
        <taxon>Bacillati</taxon>
        <taxon>Bacillota</taxon>
        <taxon>Bacilli</taxon>
        <taxon>Lactobacillales</taxon>
        <taxon>Aerococcaceae</taxon>
        <taxon>Falseniella</taxon>
    </lineage>
</organism>
<feature type="region of interest" description="Disordered" evidence="1">
    <location>
        <begin position="239"/>
        <end position="260"/>
    </location>
</feature>
<dbReference type="Gene3D" id="3.30.420.40">
    <property type="match status" value="2"/>
</dbReference>
<proteinExistence type="predicted"/>
<comment type="caution">
    <text evidence="3">The sequence shown here is derived from an EMBL/GenBank/DDBJ whole genome shotgun (WGS) entry which is preliminary data.</text>
</comment>
<reference evidence="3 4" key="1">
    <citation type="submission" date="2017-12" db="EMBL/GenBank/DDBJ databases">
        <title>Phylogenetic diversity of female urinary microbiome.</title>
        <authorList>
            <person name="Thomas-White K."/>
            <person name="Wolfe A.J."/>
        </authorList>
    </citation>
    <scope>NUCLEOTIDE SEQUENCE [LARGE SCALE GENOMIC DNA]</scope>
    <source>
        <strain evidence="3 4">UMB0898</strain>
    </source>
</reference>
<dbReference type="EMBL" id="PKHE01000002">
    <property type="protein sequence ID" value="PKY90543.1"/>
    <property type="molecule type" value="Genomic_DNA"/>
</dbReference>
<feature type="domain" description="Gcp-like" evidence="2">
    <location>
        <begin position="38"/>
        <end position="210"/>
    </location>
</feature>
<dbReference type="NCBIfam" id="TIGR03725">
    <property type="entry name" value="T6A_YeaZ"/>
    <property type="match status" value="1"/>
</dbReference>
<dbReference type="GO" id="GO:0002949">
    <property type="term" value="P:tRNA threonylcarbamoyladenosine modification"/>
    <property type="evidence" value="ECO:0007669"/>
    <property type="project" value="InterPro"/>
</dbReference>
<dbReference type="InterPro" id="IPR022496">
    <property type="entry name" value="T6A_TsaB"/>
</dbReference>